<evidence type="ECO:0000256" key="5">
    <source>
        <dbReference type="ARBA" id="ARBA00022741"/>
    </source>
</evidence>
<keyword evidence="11" id="KW-1185">Reference proteome</keyword>
<evidence type="ECO:0000256" key="8">
    <source>
        <dbReference type="ARBA" id="ARBA00023136"/>
    </source>
</evidence>
<gene>
    <name evidence="10" type="primary">UPS2</name>
    <name evidence="10" type="ORF">KSP40_PGU011933</name>
</gene>
<evidence type="ECO:0000256" key="2">
    <source>
        <dbReference type="ARBA" id="ARBA00005931"/>
    </source>
</evidence>
<keyword evidence="7 9" id="KW-1133">Transmembrane helix</keyword>
<evidence type="ECO:0000256" key="9">
    <source>
        <dbReference type="SAM" id="Phobius"/>
    </source>
</evidence>
<dbReference type="Pfam" id="PF07168">
    <property type="entry name" value="Ureide_permease"/>
    <property type="match status" value="1"/>
</dbReference>
<dbReference type="InterPro" id="IPR030189">
    <property type="entry name" value="UPS_plant"/>
</dbReference>
<accession>A0ABR2M2G2</accession>
<evidence type="ECO:0000256" key="1">
    <source>
        <dbReference type="ARBA" id="ARBA00004141"/>
    </source>
</evidence>
<keyword evidence="8 9" id="KW-0472">Membrane</keyword>
<sequence>MRVGEQGRVDKSATEIYPAVFREACDVCKPVVIGDGLVHLHLPPERWKMEVSQTAHEALVAFCLLWERRKSVDNWPSVLFAMAGGIVLSLGNLSTQYAWAYVGLSVTESVQPTMAVHWSLENYKQKVRILILGIGGLSVEVNPLVIFGAKADSPGVKPRFTSFHCPLAGHFFSLTITSYRTSPSPSLLHKTVGHSSPPLQHFPSLLHGQPFPLKSH</sequence>
<comment type="caution">
    <text evidence="10">The sequence shown here is derived from an EMBL/GenBank/DDBJ whole genome shotgun (WGS) entry which is preliminary data.</text>
</comment>
<proteinExistence type="inferred from homology"/>
<evidence type="ECO:0000256" key="7">
    <source>
        <dbReference type="ARBA" id="ARBA00022989"/>
    </source>
</evidence>
<feature type="transmembrane region" description="Helical" evidence="9">
    <location>
        <begin position="78"/>
        <end position="99"/>
    </location>
</feature>
<evidence type="ECO:0000256" key="4">
    <source>
        <dbReference type="ARBA" id="ARBA00022692"/>
    </source>
</evidence>
<dbReference type="EMBL" id="JBBWWR010000012">
    <property type="protein sequence ID" value="KAK8958256.1"/>
    <property type="molecule type" value="Genomic_DNA"/>
</dbReference>
<keyword evidence="6" id="KW-0067">ATP-binding</keyword>
<dbReference type="PANTHER" id="PTHR31081:SF5">
    <property type="entry name" value="UREIDE PERMEASE 1-RELATED"/>
    <property type="match status" value="1"/>
</dbReference>
<dbReference type="Proteomes" id="UP001412067">
    <property type="component" value="Unassembled WGS sequence"/>
</dbReference>
<reference evidence="10 11" key="1">
    <citation type="journal article" date="2022" name="Nat. Plants">
        <title>Genomes of leafy and leafless Platanthera orchids illuminate the evolution of mycoheterotrophy.</title>
        <authorList>
            <person name="Li M.H."/>
            <person name="Liu K.W."/>
            <person name="Li Z."/>
            <person name="Lu H.C."/>
            <person name="Ye Q.L."/>
            <person name="Zhang D."/>
            <person name="Wang J.Y."/>
            <person name="Li Y.F."/>
            <person name="Zhong Z.M."/>
            <person name="Liu X."/>
            <person name="Yu X."/>
            <person name="Liu D.K."/>
            <person name="Tu X.D."/>
            <person name="Liu B."/>
            <person name="Hao Y."/>
            <person name="Liao X.Y."/>
            <person name="Jiang Y.T."/>
            <person name="Sun W.H."/>
            <person name="Chen J."/>
            <person name="Chen Y.Q."/>
            <person name="Ai Y."/>
            <person name="Zhai J.W."/>
            <person name="Wu S.S."/>
            <person name="Zhou Z."/>
            <person name="Hsiao Y.Y."/>
            <person name="Wu W.L."/>
            <person name="Chen Y.Y."/>
            <person name="Lin Y.F."/>
            <person name="Hsu J.L."/>
            <person name="Li C.Y."/>
            <person name="Wang Z.W."/>
            <person name="Zhao X."/>
            <person name="Zhong W.Y."/>
            <person name="Ma X.K."/>
            <person name="Ma L."/>
            <person name="Huang J."/>
            <person name="Chen G.Z."/>
            <person name="Huang M.Z."/>
            <person name="Huang L."/>
            <person name="Peng D.H."/>
            <person name="Luo Y.B."/>
            <person name="Zou S.Q."/>
            <person name="Chen S.P."/>
            <person name="Lan S."/>
            <person name="Tsai W.C."/>
            <person name="Van de Peer Y."/>
            <person name="Liu Z.J."/>
        </authorList>
    </citation>
    <scope>NUCLEOTIDE SEQUENCE [LARGE SCALE GENOMIC DNA]</scope>
    <source>
        <strain evidence="10">Lor288</strain>
    </source>
</reference>
<organism evidence="10 11">
    <name type="scientific">Platanthera guangdongensis</name>
    <dbReference type="NCBI Taxonomy" id="2320717"/>
    <lineage>
        <taxon>Eukaryota</taxon>
        <taxon>Viridiplantae</taxon>
        <taxon>Streptophyta</taxon>
        <taxon>Embryophyta</taxon>
        <taxon>Tracheophyta</taxon>
        <taxon>Spermatophyta</taxon>
        <taxon>Magnoliopsida</taxon>
        <taxon>Liliopsida</taxon>
        <taxon>Asparagales</taxon>
        <taxon>Orchidaceae</taxon>
        <taxon>Orchidoideae</taxon>
        <taxon>Orchideae</taxon>
        <taxon>Orchidinae</taxon>
        <taxon>Platanthera</taxon>
    </lineage>
</organism>
<keyword evidence="4 9" id="KW-0812">Transmembrane</keyword>
<keyword evidence="3" id="KW-0813">Transport</keyword>
<dbReference type="InterPro" id="IPR009834">
    <property type="entry name" value="Ureide_permease"/>
</dbReference>
<feature type="transmembrane region" description="Helical" evidence="9">
    <location>
        <begin position="129"/>
        <end position="149"/>
    </location>
</feature>
<comment type="subcellular location">
    <subcellularLocation>
        <location evidence="1">Membrane</location>
        <topology evidence="1">Multi-pass membrane protein</topology>
    </subcellularLocation>
</comment>
<protein>
    <submittedName>
        <fullName evidence="10">Ureide permease 2</fullName>
    </submittedName>
</protein>
<evidence type="ECO:0000256" key="3">
    <source>
        <dbReference type="ARBA" id="ARBA00022448"/>
    </source>
</evidence>
<comment type="similarity">
    <text evidence="2">Belongs to the plant ureide permease (TC 2.A.7.19) family.</text>
</comment>
<name>A0ABR2M2G2_9ASPA</name>
<keyword evidence="5" id="KW-0547">Nucleotide-binding</keyword>
<evidence type="ECO:0000313" key="10">
    <source>
        <dbReference type="EMBL" id="KAK8958256.1"/>
    </source>
</evidence>
<evidence type="ECO:0000313" key="11">
    <source>
        <dbReference type="Proteomes" id="UP001412067"/>
    </source>
</evidence>
<evidence type="ECO:0000256" key="6">
    <source>
        <dbReference type="ARBA" id="ARBA00022840"/>
    </source>
</evidence>
<dbReference type="PANTHER" id="PTHR31081">
    <property type="entry name" value="UREIDE PERMEASE 1-RELATED-RELATED"/>
    <property type="match status" value="1"/>
</dbReference>